<accession>A0A146K2N4</accession>
<dbReference type="AlphaFoldDB" id="A0A146K2N4"/>
<dbReference type="GO" id="GO:0003724">
    <property type="term" value="F:RNA helicase activity"/>
    <property type="evidence" value="ECO:0007669"/>
    <property type="project" value="InterPro"/>
</dbReference>
<proteinExistence type="predicted"/>
<feature type="non-terminal residue" evidence="1">
    <location>
        <position position="509"/>
    </location>
</feature>
<sequence length="509" mass="59875">SFIPPLIPDSYKITFIKVLTSKEQHKFDQETKTDIKEKHLHNPNQNPKMLTISNDLSNEFEDDQKIKYYRFVIVSEVQQQPVPIYVDFQGQAHVRRDAGIYPLTPESIKNRLNNYQISESQFNSRKQIFDDASTKLGWPFCFINVYGPPGMGKHTFIKDIVQTTKRRVFYFDSASKLSDQENDIISKYGLCNPIIIWDDYKMCEKMTIEQLKDKFSRLMQKFKKQFTLIMISHFNLFRNFDQLSRTFVSLQMPQISLPEAAFLVKLKIPVVTEDDLSLPDFGLRLARQLYMLSSTTSIFSQNVANLGSNPVQVLNQLKMIPHYQRLENINKQVFDYLDNLDDEKKQLVAEFYLFDDEIPSCSKVENLFQVGLVQKINGKYFHYEAIRKFCMEFVLFTRIQTQIENSLNHYCKMLESTDNALVNVFVKQSNAITFVMRLCTSLLKYKNDYIRNVGFEYALRIHNVVLKYDGILDISMHQVHYVMLEEIKLILENPLNKEEKATFEDWKHL</sequence>
<evidence type="ECO:0000313" key="1">
    <source>
        <dbReference type="EMBL" id="JAP89799.1"/>
    </source>
</evidence>
<feature type="non-terminal residue" evidence="1">
    <location>
        <position position="1"/>
    </location>
</feature>
<protein>
    <recommendedName>
        <fullName evidence="2">ATPase AAA-type core domain-containing protein</fullName>
    </recommendedName>
</protein>
<name>A0A146K2N4_9EUKA</name>
<dbReference type="InterPro" id="IPR027417">
    <property type="entry name" value="P-loop_NTPase"/>
</dbReference>
<dbReference type="SUPFAM" id="SSF52540">
    <property type="entry name" value="P-loop containing nucleoside triphosphate hydrolases"/>
    <property type="match status" value="1"/>
</dbReference>
<dbReference type="EMBL" id="GDID01006807">
    <property type="protein sequence ID" value="JAP89799.1"/>
    <property type="molecule type" value="Transcribed_RNA"/>
</dbReference>
<gene>
    <name evidence="1" type="ORF">TPC1_30706</name>
</gene>
<evidence type="ECO:0008006" key="2">
    <source>
        <dbReference type="Google" id="ProtNLM"/>
    </source>
</evidence>
<dbReference type="GO" id="GO:0003723">
    <property type="term" value="F:RNA binding"/>
    <property type="evidence" value="ECO:0007669"/>
    <property type="project" value="InterPro"/>
</dbReference>
<reference evidence="1" key="1">
    <citation type="submission" date="2015-07" db="EMBL/GenBank/DDBJ databases">
        <title>Adaptation to a free-living lifestyle via gene acquisitions in the diplomonad Trepomonas sp. PC1.</title>
        <authorList>
            <person name="Xu F."/>
            <person name="Jerlstrom-Hultqvist J."/>
            <person name="Kolisko M."/>
            <person name="Simpson A.G.B."/>
            <person name="Roger A.J."/>
            <person name="Svard S.G."/>
            <person name="Andersson J.O."/>
        </authorList>
    </citation>
    <scope>NUCLEOTIDE SEQUENCE</scope>
    <source>
        <strain evidence="1">PC1</strain>
    </source>
</reference>
<organism evidence="1">
    <name type="scientific">Trepomonas sp. PC1</name>
    <dbReference type="NCBI Taxonomy" id="1076344"/>
    <lineage>
        <taxon>Eukaryota</taxon>
        <taxon>Metamonada</taxon>
        <taxon>Diplomonadida</taxon>
        <taxon>Hexamitidae</taxon>
        <taxon>Hexamitinae</taxon>
        <taxon>Trepomonas</taxon>
    </lineage>
</organism>